<keyword evidence="3 6" id="KW-0863">Zinc-finger</keyword>
<feature type="domain" description="C2H2-type" evidence="7">
    <location>
        <begin position="175"/>
        <end position="202"/>
    </location>
</feature>
<dbReference type="FunFam" id="3.30.160.60:FF:000446">
    <property type="entry name" value="Zinc finger protein"/>
    <property type="match status" value="1"/>
</dbReference>
<dbReference type="SMART" id="SM00355">
    <property type="entry name" value="ZnF_C2H2"/>
    <property type="match status" value="5"/>
</dbReference>
<dbReference type="Pfam" id="PF00096">
    <property type="entry name" value="zf-C2H2"/>
    <property type="match status" value="1"/>
</dbReference>
<proteinExistence type="predicted"/>
<reference evidence="8" key="1">
    <citation type="journal article" date="2018" name="PLoS Negl. Trop. Dis.">
        <title>Sialome diversity of ticks revealed by RNAseq of single tick salivary glands.</title>
        <authorList>
            <person name="Perner J."/>
            <person name="Kropackova S."/>
            <person name="Kopacek P."/>
            <person name="Ribeiro J.M."/>
        </authorList>
    </citation>
    <scope>NUCLEOTIDE SEQUENCE</scope>
    <source>
        <strain evidence="8">Siblings of single egg batch collected in Ceske Budejovice</strain>
        <tissue evidence="8">Salivary glands</tissue>
    </source>
</reference>
<dbReference type="Gene3D" id="3.30.160.60">
    <property type="entry name" value="Classic Zinc Finger"/>
    <property type="match status" value="5"/>
</dbReference>
<feature type="non-terminal residue" evidence="8">
    <location>
        <position position="1"/>
    </location>
</feature>
<dbReference type="InterPro" id="IPR013087">
    <property type="entry name" value="Znf_C2H2_type"/>
</dbReference>
<evidence type="ECO:0000256" key="4">
    <source>
        <dbReference type="ARBA" id="ARBA00022833"/>
    </source>
</evidence>
<organism evidence="8">
    <name type="scientific">Ixodes ricinus</name>
    <name type="common">Common tick</name>
    <name type="synonym">Acarus ricinus</name>
    <dbReference type="NCBI Taxonomy" id="34613"/>
    <lineage>
        <taxon>Eukaryota</taxon>
        <taxon>Metazoa</taxon>
        <taxon>Ecdysozoa</taxon>
        <taxon>Arthropoda</taxon>
        <taxon>Chelicerata</taxon>
        <taxon>Arachnida</taxon>
        <taxon>Acari</taxon>
        <taxon>Parasitiformes</taxon>
        <taxon>Ixodida</taxon>
        <taxon>Ixodoidea</taxon>
        <taxon>Ixodidae</taxon>
        <taxon>Ixodinae</taxon>
        <taxon>Ixodes</taxon>
    </lineage>
</organism>
<evidence type="ECO:0000256" key="2">
    <source>
        <dbReference type="ARBA" id="ARBA00022737"/>
    </source>
</evidence>
<name>A0A147BJR9_IXORI</name>
<evidence type="ECO:0000256" key="1">
    <source>
        <dbReference type="ARBA" id="ARBA00022723"/>
    </source>
</evidence>
<dbReference type="PROSITE" id="PS50157">
    <property type="entry name" value="ZINC_FINGER_C2H2_2"/>
    <property type="match status" value="5"/>
</dbReference>
<sequence>GKQAAVLEETSHLLKGTEDIPFRCCFCTHITTYPRGILSPVVAHGDEQFKGQCCPLLLGSLSISCSPVVIHKPYTSFDHLSHLSLSPSKQLCLTPVCVRTEPRPYKCQQCTKAFKKGSNLSERIQAHSDGVPFRCKQCPKSFFHSGSLSIHMLEHISQELCRCELLPKTFTETPYKCKLHPKNFRMHEFFTIHVRMHRGDKPYQCKHCLKAFSFNKNFTIHTQIRKDERPHKCELCLESFFNPEVLTRHVCEHTGQKPYQCKHCSKAFAASYSLKYQIRTQVKNLTGVSIVLKPLLELLRKATFKHTSEKPNGCKYCPKSIPRIASLKNNVHTHPRKIQRCVLTLTFAWKSTLIVHNQMCVGVIPYRCKQCPKCSPGLNSLSIAIKFTRTIITSASYAPKPLLGTILLVTIYRT</sequence>
<evidence type="ECO:0000259" key="7">
    <source>
        <dbReference type="PROSITE" id="PS50157"/>
    </source>
</evidence>
<dbReference type="AlphaFoldDB" id="A0A147BJR9"/>
<accession>A0A147BJR9</accession>
<feature type="domain" description="C2H2-type" evidence="7">
    <location>
        <begin position="231"/>
        <end position="258"/>
    </location>
</feature>
<feature type="domain" description="C2H2-type" evidence="7">
    <location>
        <begin position="105"/>
        <end position="132"/>
    </location>
</feature>
<dbReference type="InterPro" id="IPR036236">
    <property type="entry name" value="Znf_C2H2_sf"/>
</dbReference>
<dbReference type="InterPro" id="IPR050826">
    <property type="entry name" value="Krueppel_C2H2_ZnFinger"/>
</dbReference>
<dbReference type="FunFam" id="3.30.160.60:FF:000100">
    <property type="entry name" value="Zinc finger 45-like"/>
    <property type="match status" value="1"/>
</dbReference>
<dbReference type="EMBL" id="GEGO01004398">
    <property type="protein sequence ID" value="JAR91006.1"/>
    <property type="molecule type" value="Transcribed_RNA"/>
</dbReference>
<dbReference type="SUPFAM" id="SSF57667">
    <property type="entry name" value="beta-beta-alpha zinc fingers"/>
    <property type="match status" value="3"/>
</dbReference>
<dbReference type="PANTHER" id="PTHR24377">
    <property type="entry name" value="IP01015P-RELATED"/>
    <property type="match status" value="1"/>
</dbReference>
<evidence type="ECO:0000256" key="6">
    <source>
        <dbReference type="PROSITE-ProRule" id="PRU00042"/>
    </source>
</evidence>
<keyword evidence="2" id="KW-0677">Repeat</keyword>
<dbReference type="PROSITE" id="PS00028">
    <property type="entry name" value="ZINC_FINGER_C2H2_1"/>
    <property type="match status" value="2"/>
</dbReference>
<keyword evidence="4" id="KW-0862">Zinc</keyword>
<protein>
    <submittedName>
        <fullName evidence="8">Putative c2h2-type zn-finger protein</fullName>
    </submittedName>
</protein>
<keyword evidence="1" id="KW-0479">Metal-binding</keyword>
<feature type="domain" description="C2H2-type" evidence="7">
    <location>
        <begin position="203"/>
        <end position="230"/>
    </location>
</feature>
<evidence type="ECO:0000256" key="5">
    <source>
        <dbReference type="ARBA" id="ARBA00023242"/>
    </source>
</evidence>
<dbReference type="GO" id="GO:0008270">
    <property type="term" value="F:zinc ion binding"/>
    <property type="evidence" value="ECO:0007669"/>
    <property type="project" value="UniProtKB-KW"/>
</dbReference>
<evidence type="ECO:0000256" key="3">
    <source>
        <dbReference type="ARBA" id="ARBA00022771"/>
    </source>
</evidence>
<keyword evidence="5" id="KW-0539">Nucleus</keyword>
<evidence type="ECO:0000313" key="8">
    <source>
        <dbReference type="EMBL" id="JAR91006.1"/>
    </source>
</evidence>
<dbReference type="GO" id="GO:0005634">
    <property type="term" value="C:nucleus"/>
    <property type="evidence" value="ECO:0007669"/>
    <property type="project" value="UniProtKB-ARBA"/>
</dbReference>
<feature type="domain" description="C2H2-type" evidence="7">
    <location>
        <begin position="133"/>
        <end position="160"/>
    </location>
</feature>